<gene>
    <name evidence="2" type="ORF">DUI87_03180</name>
</gene>
<evidence type="ECO:0000313" key="3">
    <source>
        <dbReference type="Proteomes" id="UP000269221"/>
    </source>
</evidence>
<proteinExistence type="predicted"/>
<protein>
    <submittedName>
        <fullName evidence="2">Uncharacterized protein</fullName>
    </submittedName>
</protein>
<feature type="region of interest" description="Disordered" evidence="1">
    <location>
        <begin position="108"/>
        <end position="127"/>
    </location>
</feature>
<name>A0A3M0L9D9_HIRRU</name>
<comment type="caution">
    <text evidence="2">The sequence shown here is derived from an EMBL/GenBank/DDBJ whole genome shotgun (WGS) entry which is preliminary data.</text>
</comment>
<reference evidence="2 3" key="1">
    <citation type="submission" date="2018-07" db="EMBL/GenBank/DDBJ databases">
        <title>A high quality draft genome assembly of the barn swallow (H. rustica rustica).</title>
        <authorList>
            <person name="Formenti G."/>
            <person name="Chiara M."/>
            <person name="Poveda L."/>
            <person name="Francoijs K.-J."/>
            <person name="Bonisoli-Alquati A."/>
            <person name="Canova L."/>
            <person name="Gianfranceschi L."/>
            <person name="Horner D.S."/>
            <person name="Saino N."/>
        </authorList>
    </citation>
    <scope>NUCLEOTIDE SEQUENCE [LARGE SCALE GENOMIC DNA]</scope>
    <source>
        <strain evidence="2">Chelidonia</strain>
        <tissue evidence="2">Blood</tissue>
    </source>
</reference>
<dbReference type="AlphaFoldDB" id="A0A3M0L9D9"/>
<dbReference type="EMBL" id="QRBI01000094">
    <property type="protein sequence ID" value="RMC19620.1"/>
    <property type="molecule type" value="Genomic_DNA"/>
</dbReference>
<keyword evidence="3" id="KW-1185">Reference proteome</keyword>
<evidence type="ECO:0000313" key="2">
    <source>
        <dbReference type="EMBL" id="RMC19620.1"/>
    </source>
</evidence>
<accession>A0A3M0L9D9</accession>
<dbReference type="Proteomes" id="UP000269221">
    <property type="component" value="Unassembled WGS sequence"/>
</dbReference>
<evidence type="ECO:0000256" key="1">
    <source>
        <dbReference type="SAM" id="MobiDB-lite"/>
    </source>
</evidence>
<sequence>MDWGFEEPEAVLGCRATSDAVLLPEELEEGFEDGQVLPPAEPPAEPTIGLKELTEQIQVVMQCLDETAQAAAELLLERTQELSTATVNFQDEPTSFNSQLTPMQQLLEQTAESSPQATPSPAPPLPDTFARFTCDSVVWNYM</sequence>
<organism evidence="2 3">
    <name type="scientific">Hirundo rustica rustica</name>
    <dbReference type="NCBI Taxonomy" id="333673"/>
    <lineage>
        <taxon>Eukaryota</taxon>
        <taxon>Metazoa</taxon>
        <taxon>Chordata</taxon>
        <taxon>Craniata</taxon>
        <taxon>Vertebrata</taxon>
        <taxon>Euteleostomi</taxon>
        <taxon>Archelosauria</taxon>
        <taxon>Archosauria</taxon>
        <taxon>Dinosauria</taxon>
        <taxon>Saurischia</taxon>
        <taxon>Theropoda</taxon>
        <taxon>Coelurosauria</taxon>
        <taxon>Aves</taxon>
        <taxon>Neognathae</taxon>
        <taxon>Neoaves</taxon>
        <taxon>Telluraves</taxon>
        <taxon>Australaves</taxon>
        <taxon>Passeriformes</taxon>
        <taxon>Sylvioidea</taxon>
        <taxon>Hirundinidae</taxon>
        <taxon>Hirundo</taxon>
    </lineage>
</organism>